<dbReference type="SUPFAM" id="SSF48452">
    <property type="entry name" value="TPR-like"/>
    <property type="match status" value="1"/>
</dbReference>
<protein>
    <submittedName>
        <fullName evidence="5">Serine hydrolase</fullName>
    </submittedName>
</protein>
<dbReference type="Pfam" id="PF07719">
    <property type="entry name" value="TPR_2"/>
    <property type="match status" value="1"/>
</dbReference>
<dbReference type="PANTHER" id="PTHR46825:SF9">
    <property type="entry name" value="BETA-LACTAMASE-RELATED DOMAIN-CONTAINING PROTEIN"/>
    <property type="match status" value="1"/>
</dbReference>
<keyword evidence="2 3" id="KW-0802">TPR repeat</keyword>
<dbReference type="PANTHER" id="PTHR46825">
    <property type="entry name" value="D-ALANYL-D-ALANINE-CARBOXYPEPTIDASE/ENDOPEPTIDASE AMPH"/>
    <property type="match status" value="1"/>
</dbReference>
<dbReference type="Proteomes" id="UP001597012">
    <property type="component" value="Unassembled WGS sequence"/>
</dbReference>
<organism evidence="5 6">
    <name type="scientific">Maribacter chungangensis</name>
    <dbReference type="NCBI Taxonomy" id="1069117"/>
    <lineage>
        <taxon>Bacteria</taxon>
        <taxon>Pseudomonadati</taxon>
        <taxon>Bacteroidota</taxon>
        <taxon>Flavobacteriia</taxon>
        <taxon>Flavobacteriales</taxon>
        <taxon>Flavobacteriaceae</taxon>
        <taxon>Maribacter</taxon>
    </lineage>
</organism>
<dbReference type="InterPro" id="IPR012338">
    <property type="entry name" value="Beta-lactam/transpept-like"/>
</dbReference>
<proteinExistence type="predicted"/>
<evidence type="ECO:0000256" key="2">
    <source>
        <dbReference type="ARBA" id="ARBA00022803"/>
    </source>
</evidence>
<reference evidence="6" key="1">
    <citation type="journal article" date="2019" name="Int. J. Syst. Evol. Microbiol.">
        <title>The Global Catalogue of Microorganisms (GCM) 10K type strain sequencing project: providing services to taxonomists for standard genome sequencing and annotation.</title>
        <authorList>
            <consortium name="The Broad Institute Genomics Platform"/>
            <consortium name="The Broad Institute Genome Sequencing Center for Infectious Disease"/>
            <person name="Wu L."/>
            <person name="Ma J."/>
        </authorList>
    </citation>
    <scope>NUCLEOTIDE SEQUENCE [LARGE SCALE GENOMIC DNA]</scope>
    <source>
        <strain evidence="6">CCUG 61948</strain>
    </source>
</reference>
<dbReference type="GO" id="GO:0016787">
    <property type="term" value="F:hydrolase activity"/>
    <property type="evidence" value="ECO:0007669"/>
    <property type="project" value="UniProtKB-KW"/>
</dbReference>
<dbReference type="Gene3D" id="3.40.710.10">
    <property type="entry name" value="DD-peptidase/beta-lactamase superfamily"/>
    <property type="match status" value="1"/>
</dbReference>
<dbReference type="SUPFAM" id="SSF56601">
    <property type="entry name" value="beta-lactamase/transpeptidase-like"/>
    <property type="match status" value="1"/>
</dbReference>
<keyword evidence="5" id="KW-0378">Hydrolase</keyword>
<dbReference type="InterPro" id="IPR019734">
    <property type="entry name" value="TPR_rpt"/>
</dbReference>
<evidence type="ECO:0000313" key="5">
    <source>
        <dbReference type="EMBL" id="MFD0796887.1"/>
    </source>
</evidence>
<dbReference type="RefSeq" id="WP_379932847.1">
    <property type="nucleotide sequence ID" value="NZ_JBHTHY010000003.1"/>
</dbReference>
<keyword evidence="6" id="KW-1185">Reference proteome</keyword>
<dbReference type="SMART" id="SM00028">
    <property type="entry name" value="TPR"/>
    <property type="match status" value="1"/>
</dbReference>
<feature type="repeat" description="TPR" evidence="3">
    <location>
        <begin position="425"/>
        <end position="458"/>
    </location>
</feature>
<evidence type="ECO:0000313" key="6">
    <source>
        <dbReference type="Proteomes" id="UP001597012"/>
    </source>
</evidence>
<dbReference type="InterPro" id="IPR011990">
    <property type="entry name" value="TPR-like_helical_dom_sf"/>
</dbReference>
<evidence type="ECO:0000256" key="3">
    <source>
        <dbReference type="PROSITE-ProRule" id="PRU00339"/>
    </source>
</evidence>
<dbReference type="PROSITE" id="PS50005">
    <property type="entry name" value="TPR"/>
    <property type="match status" value="1"/>
</dbReference>
<gene>
    <name evidence="5" type="ORF">ACFQZJ_05410</name>
</gene>
<dbReference type="InterPro" id="IPR001466">
    <property type="entry name" value="Beta-lactam-related"/>
</dbReference>
<dbReference type="InterPro" id="IPR013105">
    <property type="entry name" value="TPR_2"/>
</dbReference>
<keyword evidence="1" id="KW-0677">Repeat</keyword>
<comment type="caution">
    <text evidence="5">The sequence shown here is derived from an EMBL/GenBank/DDBJ whole genome shotgun (WGS) entry which is preliminary data.</text>
</comment>
<dbReference type="Pfam" id="PF00144">
    <property type="entry name" value="Beta-lactamase"/>
    <property type="match status" value="1"/>
</dbReference>
<feature type="domain" description="Beta-lactamase-related" evidence="4">
    <location>
        <begin position="47"/>
        <end position="336"/>
    </location>
</feature>
<evidence type="ECO:0000256" key="1">
    <source>
        <dbReference type="ARBA" id="ARBA00022737"/>
    </source>
</evidence>
<name>A0ABW3B1A7_9FLAO</name>
<sequence length="487" mass="55109">MREKTTTYFHCLFLSFLTTSLSGQVISQELDNEIKRRVKLEINPSFSIGVLLPDGTAQFYGYGFYNNRKKKPDSLTLYEIGSITKTFTAKLASIYLKDSLNKPLSAFFGGIQNPKLDSITPYQLQNHIAGVPRLSNQFSPQNWSDPFNGYSNNILGKEMQELSLDNSTSWSYSNLGYAMLGRTIEIVSGKSYESLMGNLIEAIGMRNTIHSVPNQENQIVAQPTNFGTSNSNWNFTGPSRYEGGLISNTRDLIKYLKYQKQNNLLFTSDSLKNKIQTGVPNLGKDKLFYKDGWFVLKPDNTTNILLHNGGTGGFISFLGYNRNTEVGVVVLSNSVNVVDDIGINILYPSFTLNHPERTIAYELANLIDAENRDNLVNKFYILKSKDYPHNIIDVYWLERFHFGKGNYSVSDQLSEIMVKELPEDWEVHDIKGQNLEQLKNYKKAITAYEKALKLKPENKLLRDKIKSCTALHKGTTNQGSKPEQADN</sequence>
<dbReference type="EMBL" id="JBHTHY010000003">
    <property type="protein sequence ID" value="MFD0796887.1"/>
    <property type="molecule type" value="Genomic_DNA"/>
</dbReference>
<dbReference type="InterPro" id="IPR050491">
    <property type="entry name" value="AmpC-like"/>
</dbReference>
<accession>A0ABW3B1A7</accession>
<dbReference type="Gene3D" id="1.25.40.10">
    <property type="entry name" value="Tetratricopeptide repeat domain"/>
    <property type="match status" value="1"/>
</dbReference>
<evidence type="ECO:0000259" key="4">
    <source>
        <dbReference type="Pfam" id="PF00144"/>
    </source>
</evidence>